<reference evidence="2 3" key="1">
    <citation type="submission" date="2016-03" db="EMBL/GenBank/DDBJ databases">
        <title>Comparative genomics of the ectomycorrhizal sister species Rhizopogon vinicolor and Rhizopogon vesiculosus (Basidiomycota: Boletales) reveals a divergence of the mating type B locus.</title>
        <authorList>
            <person name="Mujic A.B."/>
            <person name="Kuo A."/>
            <person name="Tritt A."/>
            <person name="Lipzen A."/>
            <person name="Chen C."/>
            <person name="Johnson J."/>
            <person name="Sharma A."/>
            <person name="Barry K."/>
            <person name="Grigoriev I.V."/>
            <person name="Spatafora J.W."/>
        </authorList>
    </citation>
    <scope>NUCLEOTIDE SEQUENCE [LARGE SCALE GENOMIC DNA]</scope>
    <source>
        <strain evidence="2 3">AM-OR11-056</strain>
    </source>
</reference>
<proteinExistence type="predicted"/>
<feature type="region of interest" description="Disordered" evidence="1">
    <location>
        <begin position="96"/>
        <end position="115"/>
    </location>
</feature>
<dbReference type="AlphaFoldDB" id="A0A1J8QAC9"/>
<organism evidence="2 3">
    <name type="scientific">Rhizopogon vesiculosus</name>
    <dbReference type="NCBI Taxonomy" id="180088"/>
    <lineage>
        <taxon>Eukaryota</taxon>
        <taxon>Fungi</taxon>
        <taxon>Dikarya</taxon>
        <taxon>Basidiomycota</taxon>
        <taxon>Agaricomycotina</taxon>
        <taxon>Agaricomycetes</taxon>
        <taxon>Agaricomycetidae</taxon>
        <taxon>Boletales</taxon>
        <taxon>Suillineae</taxon>
        <taxon>Rhizopogonaceae</taxon>
        <taxon>Rhizopogon</taxon>
    </lineage>
</organism>
<dbReference type="Proteomes" id="UP000183567">
    <property type="component" value="Unassembled WGS sequence"/>
</dbReference>
<evidence type="ECO:0000313" key="2">
    <source>
        <dbReference type="EMBL" id="OJA17949.1"/>
    </source>
</evidence>
<comment type="caution">
    <text evidence="2">The sequence shown here is derived from an EMBL/GenBank/DDBJ whole genome shotgun (WGS) entry which is preliminary data.</text>
</comment>
<evidence type="ECO:0000256" key="1">
    <source>
        <dbReference type="SAM" id="MobiDB-lite"/>
    </source>
</evidence>
<sequence>MALRGTDMRRCARTKKSSSRVPAEMREWEFKLSEPCTSVPALQKQIAAAHDVKHQGSLSKPSNPLLMAKFNAHISLRASAPSKAVVQGLTGLQHASKIQTSRDSNPPANQKQVVEKRSNTWRILVQCAANARLYLRRATK</sequence>
<feature type="region of interest" description="Disordered" evidence="1">
    <location>
        <begin position="1"/>
        <end position="20"/>
    </location>
</feature>
<feature type="compositionally biased region" description="Basic and acidic residues" evidence="1">
    <location>
        <begin position="1"/>
        <end position="10"/>
    </location>
</feature>
<gene>
    <name evidence="2" type="ORF">AZE42_08560</name>
</gene>
<protein>
    <submittedName>
        <fullName evidence="2">Uncharacterized protein</fullName>
    </submittedName>
</protein>
<feature type="compositionally biased region" description="Polar residues" evidence="1">
    <location>
        <begin position="96"/>
        <end position="112"/>
    </location>
</feature>
<dbReference type="EMBL" id="LVVM01001730">
    <property type="protein sequence ID" value="OJA17949.1"/>
    <property type="molecule type" value="Genomic_DNA"/>
</dbReference>
<name>A0A1J8QAC9_9AGAM</name>
<evidence type="ECO:0000313" key="3">
    <source>
        <dbReference type="Proteomes" id="UP000183567"/>
    </source>
</evidence>
<keyword evidence="3" id="KW-1185">Reference proteome</keyword>
<accession>A0A1J8QAC9</accession>
<dbReference type="OrthoDB" id="2662035at2759"/>